<dbReference type="PANTHER" id="PTHR11214:SF314">
    <property type="entry name" value="HEXOSYLTRANSFERASE"/>
    <property type="match status" value="1"/>
</dbReference>
<evidence type="ECO:0000256" key="2">
    <source>
        <dbReference type="ARBA" id="ARBA00008661"/>
    </source>
</evidence>
<protein>
    <recommendedName>
        <fullName evidence="11">Hexosyltransferase</fullName>
        <ecNumber evidence="11">2.4.1.-</ecNumber>
    </recommendedName>
</protein>
<evidence type="ECO:0000256" key="5">
    <source>
        <dbReference type="ARBA" id="ARBA00022692"/>
    </source>
</evidence>
<evidence type="ECO:0000256" key="9">
    <source>
        <dbReference type="ARBA" id="ARBA00023136"/>
    </source>
</evidence>
<dbReference type="FunFam" id="3.90.550.50:FF:000001">
    <property type="entry name" value="Hexosyltransferase"/>
    <property type="match status" value="1"/>
</dbReference>
<evidence type="ECO:0000313" key="12">
    <source>
        <dbReference type="EMBL" id="GFY51369.1"/>
    </source>
</evidence>
<dbReference type="EMBL" id="BMAV01008041">
    <property type="protein sequence ID" value="GFY51369.1"/>
    <property type="molecule type" value="Genomic_DNA"/>
</dbReference>
<dbReference type="GO" id="GO:0000139">
    <property type="term" value="C:Golgi membrane"/>
    <property type="evidence" value="ECO:0007669"/>
    <property type="project" value="UniProtKB-SubCell"/>
</dbReference>
<keyword evidence="3 11" id="KW-0328">Glycosyltransferase</keyword>
<sequence length="366" mass="41721">MRPLKHFRHMLNITNSIACDSDHQKLQCFLYIQPSKIRTLKNSSVNDTEVFTYNSLVTSHVDKAENCTNETLTSPTDSYTPVIALSVSSSFTLNPRDLCSTKNLKGKGKMALLILVCTAIPNSKQRETIRKTWGSIAVANNNTGYVRLAFLVGSTNNATLQQQLEHEYLEHSDIIQQNFVDSYQNLTLKSVMLLKWVSEFCPNVQFVLKTDDDMYVNVPNLVYSLSRFPIKSNVIYGVLFKKAKPDRNPRAKWYVPKNQFDGNVFPDYLSGTGYVMSRDVVPKLLEASSTLPFLVMEDVFITGLCASQYHIKRYNIRGFAYWRRPPTGCAFKDAITGHHVTVKDMIKIWKELQKKPLICRPLKKKG</sequence>
<comment type="subcellular location">
    <subcellularLocation>
        <location evidence="1 11">Golgi apparatus membrane</location>
        <topology evidence="1 11">Single-pass type II membrane protein</topology>
    </subcellularLocation>
</comment>
<dbReference type="Pfam" id="PF01762">
    <property type="entry name" value="Galactosyl_T"/>
    <property type="match status" value="1"/>
</dbReference>
<evidence type="ECO:0000256" key="1">
    <source>
        <dbReference type="ARBA" id="ARBA00004323"/>
    </source>
</evidence>
<gene>
    <name evidence="12" type="primary">B3GALT1</name>
    <name evidence="12" type="ORF">TNIN_130041</name>
</gene>
<dbReference type="OrthoDB" id="5512589at2759"/>
<proteinExistence type="inferred from homology"/>
<evidence type="ECO:0000256" key="3">
    <source>
        <dbReference type="ARBA" id="ARBA00022676"/>
    </source>
</evidence>
<evidence type="ECO:0000256" key="11">
    <source>
        <dbReference type="RuleBase" id="RU363063"/>
    </source>
</evidence>
<keyword evidence="8 11" id="KW-0333">Golgi apparatus</keyword>
<evidence type="ECO:0000313" key="13">
    <source>
        <dbReference type="Proteomes" id="UP000886998"/>
    </source>
</evidence>
<comment type="caution">
    <text evidence="12">The sequence shown here is derived from an EMBL/GenBank/DDBJ whole genome shotgun (WGS) entry which is preliminary data.</text>
</comment>
<dbReference type="PANTHER" id="PTHR11214">
    <property type="entry name" value="BETA-1,3-N-ACETYLGLUCOSAMINYLTRANSFERASE"/>
    <property type="match status" value="1"/>
</dbReference>
<dbReference type="EC" id="2.4.1.-" evidence="11"/>
<organism evidence="12 13">
    <name type="scientific">Trichonephila inaurata madagascariensis</name>
    <dbReference type="NCBI Taxonomy" id="2747483"/>
    <lineage>
        <taxon>Eukaryota</taxon>
        <taxon>Metazoa</taxon>
        <taxon>Ecdysozoa</taxon>
        <taxon>Arthropoda</taxon>
        <taxon>Chelicerata</taxon>
        <taxon>Arachnida</taxon>
        <taxon>Araneae</taxon>
        <taxon>Araneomorphae</taxon>
        <taxon>Entelegynae</taxon>
        <taxon>Araneoidea</taxon>
        <taxon>Nephilidae</taxon>
        <taxon>Trichonephila</taxon>
        <taxon>Trichonephila inaurata</taxon>
    </lineage>
</organism>
<dbReference type="AlphaFoldDB" id="A0A8X6XDR1"/>
<accession>A0A8X6XDR1</accession>
<dbReference type="Proteomes" id="UP000886998">
    <property type="component" value="Unassembled WGS sequence"/>
</dbReference>
<keyword evidence="7" id="KW-1133">Transmembrane helix</keyword>
<comment type="similarity">
    <text evidence="2 11">Belongs to the glycosyltransferase 31 family.</text>
</comment>
<dbReference type="GO" id="GO:0016758">
    <property type="term" value="F:hexosyltransferase activity"/>
    <property type="evidence" value="ECO:0007669"/>
    <property type="project" value="InterPro"/>
</dbReference>
<keyword evidence="6" id="KW-0735">Signal-anchor</keyword>
<keyword evidence="4" id="KW-0808">Transferase</keyword>
<dbReference type="Gene3D" id="3.90.550.50">
    <property type="match status" value="1"/>
</dbReference>
<evidence type="ECO:0000256" key="4">
    <source>
        <dbReference type="ARBA" id="ARBA00022679"/>
    </source>
</evidence>
<dbReference type="InterPro" id="IPR002659">
    <property type="entry name" value="Glyco_trans_31"/>
</dbReference>
<dbReference type="GO" id="GO:0006493">
    <property type="term" value="P:protein O-linked glycosylation"/>
    <property type="evidence" value="ECO:0007669"/>
    <property type="project" value="TreeGrafter"/>
</dbReference>
<evidence type="ECO:0000256" key="7">
    <source>
        <dbReference type="ARBA" id="ARBA00022989"/>
    </source>
</evidence>
<keyword evidence="5" id="KW-0812">Transmembrane</keyword>
<evidence type="ECO:0000256" key="8">
    <source>
        <dbReference type="ARBA" id="ARBA00023034"/>
    </source>
</evidence>
<keyword evidence="9" id="KW-0472">Membrane</keyword>
<keyword evidence="10" id="KW-0325">Glycoprotein</keyword>
<reference evidence="12" key="1">
    <citation type="submission" date="2020-08" db="EMBL/GenBank/DDBJ databases">
        <title>Multicomponent nature underlies the extraordinary mechanical properties of spider dragline silk.</title>
        <authorList>
            <person name="Kono N."/>
            <person name="Nakamura H."/>
            <person name="Mori M."/>
            <person name="Yoshida Y."/>
            <person name="Ohtoshi R."/>
            <person name="Malay A.D."/>
            <person name="Moran D.A.P."/>
            <person name="Tomita M."/>
            <person name="Numata K."/>
            <person name="Arakawa K."/>
        </authorList>
    </citation>
    <scope>NUCLEOTIDE SEQUENCE</scope>
</reference>
<keyword evidence="13" id="KW-1185">Reference proteome</keyword>
<evidence type="ECO:0000256" key="6">
    <source>
        <dbReference type="ARBA" id="ARBA00022968"/>
    </source>
</evidence>
<name>A0A8X6XDR1_9ARAC</name>
<evidence type="ECO:0000256" key="10">
    <source>
        <dbReference type="ARBA" id="ARBA00023180"/>
    </source>
</evidence>